<dbReference type="PROSITE" id="PS50850">
    <property type="entry name" value="MFS"/>
    <property type="match status" value="1"/>
</dbReference>
<keyword evidence="6 8" id="KW-1133">Transmembrane helix</keyword>
<gene>
    <name evidence="10" type="ORF">PQR79_08005</name>
</gene>
<dbReference type="InterPro" id="IPR020846">
    <property type="entry name" value="MFS_dom"/>
</dbReference>
<evidence type="ECO:0000256" key="7">
    <source>
        <dbReference type="ARBA" id="ARBA00023136"/>
    </source>
</evidence>
<organism evidence="10 11">
    <name type="scientific">Shewanella metallivivens</name>
    <dbReference type="NCBI Taxonomy" id="2872342"/>
    <lineage>
        <taxon>Bacteria</taxon>
        <taxon>Pseudomonadati</taxon>
        <taxon>Pseudomonadota</taxon>
        <taxon>Gammaproteobacteria</taxon>
        <taxon>Alteromonadales</taxon>
        <taxon>Shewanellaceae</taxon>
        <taxon>Shewanella</taxon>
    </lineage>
</organism>
<evidence type="ECO:0000256" key="6">
    <source>
        <dbReference type="ARBA" id="ARBA00022989"/>
    </source>
</evidence>
<feature type="domain" description="Major facilitator superfamily (MFS) profile" evidence="9">
    <location>
        <begin position="1"/>
        <end position="383"/>
    </location>
</feature>
<dbReference type="InterPro" id="IPR036259">
    <property type="entry name" value="MFS_trans_sf"/>
</dbReference>
<evidence type="ECO:0000256" key="1">
    <source>
        <dbReference type="ARBA" id="ARBA00004651"/>
    </source>
</evidence>
<reference evidence="10 11" key="1">
    <citation type="submission" date="2023-02" db="EMBL/GenBank/DDBJ databases">
        <title>Genome sequence of Shewanella metallivivens ER-Te-42B-Light, sp. nov., enriched from sulfide tube worms (Riftia pachyptila) isolated from Explorer Ridge in the Pacific Ocean.</title>
        <authorList>
            <person name="Maltman C."/>
            <person name="Kuzyk S.B."/>
            <person name="Kyndt J.A."/>
            <person name="Yurkov V."/>
        </authorList>
    </citation>
    <scope>NUCLEOTIDE SEQUENCE [LARGE SCALE GENOMIC DNA]</scope>
    <source>
        <strain evidence="10 11">ER-Te-42B-Light</strain>
    </source>
</reference>
<evidence type="ECO:0000256" key="2">
    <source>
        <dbReference type="ARBA" id="ARBA00006236"/>
    </source>
</evidence>
<dbReference type="InterPro" id="IPR050189">
    <property type="entry name" value="MFS_Efflux_Transporters"/>
</dbReference>
<dbReference type="SUPFAM" id="SSF103473">
    <property type="entry name" value="MFS general substrate transporter"/>
    <property type="match status" value="1"/>
</dbReference>
<comment type="similarity">
    <text evidence="2 8">Belongs to the major facilitator superfamily. Bcr/CmlA family.</text>
</comment>
<evidence type="ECO:0000256" key="4">
    <source>
        <dbReference type="ARBA" id="ARBA00022475"/>
    </source>
</evidence>
<evidence type="ECO:0000256" key="3">
    <source>
        <dbReference type="ARBA" id="ARBA00022448"/>
    </source>
</evidence>
<dbReference type="PANTHER" id="PTHR43124">
    <property type="entry name" value="PURINE EFFLUX PUMP PBUE"/>
    <property type="match status" value="1"/>
</dbReference>
<dbReference type="Gene3D" id="1.20.1720.10">
    <property type="entry name" value="Multidrug resistance protein D"/>
    <property type="match status" value="1"/>
</dbReference>
<dbReference type="PANTHER" id="PTHR43124:SF3">
    <property type="entry name" value="CHLORAMPHENICOL EFFLUX PUMP RV0191"/>
    <property type="match status" value="1"/>
</dbReference>
<feature type="transmembrane region" description="Helical" evidence="8">
    <location>
        <begin position="72"/>
        <end position="91"/>
    </location>
</feature>
<dbReference type="InterPro" id="IPR004812">
    <property type="entry name" value="Efflux_drug-R_Bcr/CmlA"/>
</dbReference>
<keyword evidence="5 8" id="KW-0812">Transmembrane</keyword>
<feature type="transmembrane region" description="Helical" evidence="8">
    <location>
        <begin position="335"/>
        <end position="354"/>
    </location>
</feature>
<keyword evidence="8" id="KW-0997">Cell inner membrane</keyword>
<comment type="caution">
    <text evidence="10">The sequence shown here is derived from an EMBL/GenBank/DDBJ whole genome shotgun (WGS) entry which is preliminary data.</text>
</comment>
<feature type="transmembrane region" description="Helical" evidence="8">
    <location>
        <begin position="360"/>
        <end position="379"/>
    </location>
</feature>
<feature type="transmembrane region" description="Helical" evidence="8">
    <location>
        <begin position="210"/>
        <end position="232"/>
    </location>
</feature>
<proteinExistence type="inferred from homology"/>
<evidence type="ECO:0000256" key="8">
    <source>
        <dbReference type="RuleBase" id="RU365088"/>
    </source>
</evidence>
<dbReference type="RefSeq" id="WP_238106657.1">
    <property type="nucleotide sequence ID" value="NZ_JAQQPZ010000004.1"/>
</dbReference>
<protein>
    <recommendedName>
        <fullName evidence="8">Bcr/CflA family efflux transporter</fullName>
    </recommendedName>
</protein>
<feature type="transmembrane region" description="Helical" evidence="8">
    <location>
        <begin position="238"/>
        <end position="257"/>
    </location>
</feature>
<feature type="transmembrane region" description="Helical" evidence="8">
    <location>
        <begin position="97"/>
        <end position="118"/>
    </location>
</feature>
<evidence type="ECO:0000259" key="9">
    <source>
        <dbReference type="PROSITE" id="PS50850"/>
    </source>
</evidence>
<name>A0ABT5TKL8_9GAMM</name>
<keyword evidence="7 8" id="KW-0472">Membrane</keyword>
<evidence type="ECO:0000313" key="10">
    <source>
        <dbReference type="EMBL" id="MDD8059074.1"/>
    </source>
</evidence>
<dbReference type="InterPro" id="IPR011701">
    <property type="entry name" value="MFS"/>
</dbReference>
<keyword evidence="3 8" id="KW-0813">Transport</keyword>
<comment type="subcellular location">
    <subcellularLocation>
        <location evidence="8">Cell inner membrane</location>
        <topology evidence="8">Multi-pass membrane protein</topology>
    </subcellularLocation>
    <subcellularLocation>
        <location evidence="1">Cell membrane</location>
        <topology evidence="1">Multi-pass membrane protein</topology>
    </subcellularLocation>
</comment>
<sequence length="395" mass="42192">MSKGHFVFLMALVMAAGPFAVDAYLPGIPSMSEYLGVGIDSVATTVSFYFVGMAMGQLIGGPLADRFEKRSIIVGGLLLYALSSLVIASASDLNVIQISRIFQAVGGGFAGVCVAPLVRMRESGNAAAKLFGLIALIMVLAPAIAPSIGALILLTGKWQNIFYFTAGYAVFVAILVAKSLPQCPAKTQQVKIPAYRRYLLVMKNTTAMRYLLVQACGYSVMMVFITNASFIYQVQFGLSEQIFGLVFAANTVMNILVNRSNSKLLNRKPANTLLRVAILCQAFFVLLLLSFTAFDASLYLFVFGIMGAVGMVGAIMPNANALYMSQFTENTGSASALLGAGQFTGGALMGGLTTQLYNGTLWPVVWVMLMLVIVANILLPKGKKEAVLDCAEHRG</sequence>
<keyword evidence="4" id="KW-1003">Cell membrane</keyword>
<dbReference type="Proteomes" id="UP001213691">
    <property type="component" value="Unassembled WGS sequence"/>
</dbReference>
<evidence type="ECO:0000256" key="5">
    <source>
        <dbReference type="ARBA" id="ARBA00022692"/>
    </source>
</evidence>
<feature type="transmembrane region" description="Helical" evidence="8">
    <location>
        <begin position="300"/>
        <end position="323"/>
    </location>
</feature>
<dbReference type="CDD" id="cd17320">
    <property type="entry name" value="MFS_MdfA_MDR_like"/>
    <property type="match status" value="1"/>
</dbReference>
<feature type="transmembrane region" description="Helical" evidence="8">
    <location>
        <begin position="273"/>
        <end position="294"/>
    </location>
</feature>
<feature type="transmembrane region" description="Helical" evidence="8">
    <location>
        <begin position="39"/>
        <end position="60"/>
    </location>
</feature>
<feature type="transmembrane region" description="Helical" evidence="8">
    <location>
        <begin position="130"/>
        <end position="154"/>
    </location>
</feature>
<feature type="transmembrane region" description="Helical" evidence="8">
    <location>
        <begin position="160"/>
        <end position="177"/>
    </location>
</feature>
<evidence type="ECO:0000313" key="11">
    <source>
        <dbReference type="Proteomes" id="UP001213691"/>
    </source>
</evidence>
<dbReference type="EMBL" id="JAQQPZ010000004">
    <property type="protein sequence ID" value="MDD8059074.1"/>
    <property type="molecule type" value="Genomic_DNA"/>
</dbReference>
<dbReference type="NCBIfam" id="TIGR00710">
    <property type="entry name" value="efflux_Bcr_CflA"/>
    <property type="match status" value="1"/>
</dbReference>
<comment type="caution">
    <text evidence="8">Lacks conserved residue(s) required for the propagation of feature annotation.</text>
</comment>
<accession>A0ABT5TKL8</accession>
<dbReference type="Pfam" id="PF07690">
    <property type="entry name" value="MFS_1"/>
    <property type="match status" value="1"/>
</dbReference>
<keyword evidence="11" id="KW-1185">Reference proteome</keyword>